<keyword evidence="1" id="KW-0805">Transcription regulation</keyword>
<dbReference type="InterPro" id="IPR050707">
    <property type="entry name" value="HTH_MetabolicPath_Reg"/>
</dbReference>
<comment type="caution">
    <text evidence="6">The sequence shown here is derived from an EMBL/GenBank/DDBJ whole genome shotgun (WGS) entry which is preliminary data.</text>
</comment>
<evidence type="ECO:0000313" key="7">
    <source>
        <dbReference type="Proteomes" id="UP000517916"/>
    </source>
</evidence>
<name>A0ABR6BMM2_9PSEU</name>
<evidence type="ECO:0000313" key="6">
    <source>
        <dbReference type="EMBL" id="MBA8927891.1"/>
    </source>
</evidence>
<dbReference type="PROSITE" id="PS51078">
    <property type="entry name" value="ICLR_ED"/>
    <property type="match status" value="1"/>
</dbReference>
<evidence type="ECO:0000259" key="5">
    <source>
        <dbReference type="PROSITE" id="PS51078"/>
    </source>
</evidence>
<evidence type="ECO:0000256" key="1">
    <source>
        <dbReference type="ARBA" id="ARBA00023015"/>
    </source>
</evidence>
<dbReference type="InterPro" id="IPR014757">
    <property type="entry name" value="Tscrpt_reg_IclR_C"/>
</dbReference>
<dbReference type="SMART" id="SM00346">
    <property type="entry name" value="HTH_ICLR"/>
    <property type="match status" value="1"/>
</dbReference>
<dbReference type="Pfam" id="PF09339">
    <property type="entry name" value="HTH_IclR"/>
    <property type="match status" value="1"/>
</dbReference>
<feature type="domain" description="IclR-ED" evidence="5">
    <location>
        <begin position="68"/>
        <end position="251"/>
    </location>
</feature>
<sequence>MSEQPGVVKSADRVLAVFDLLADRGPLSFTDISAALALPKSSTHNLLNTMCARGYLERGQKEFRLGIRIWQLAQHCTEVEHLRHALRPVMEKLCAATTETVQLAILDGTNAVYLDIVESPHPVKLTSNVGARLSAHASAVGKVLLAGLDPAEARRRLTGVPLERLTEHTITTVDGLLTELALTRERGYGVDGEEFTIGLRCLAMPVRDWTGRTVVGLSVSMPTPRYSAQIAQAALDELRAAVAEAATRLGAR</sequence>
<dbReference type="SUPFAM" id="SSF55781">
    <property type="entry name" value="GAF domain-like"/>
    <property type="match status" value="1"/>
</dbReference>
<keyword evidence="2" id="KW-0238">DNA-binding</keyword>
<reference evidence="6 7" key="1">
    <citation type="submission" date="2020-08" db="EMBL/GenBank/DDBJ databases">
        <title>Genomic Encyclopedia of Archaeal and Bacterial Type Strains, Phase II (KMG-II): from individual species to whole genera.</title>
        <authorList>
            <person name="Goeker M."/>
        </authorList>
    </citation>
    <scope>NUCLEOTIDE SEQUENCE [LARGE SCALE GENOMIC DNA]</scope>
    <source>
        <strain evidence="6 7">DSM 43850</strain>
    </source>
</reference>
<dbReference type="InterPro" id="IPR005471">
    <property type="entry name" value="Tscrpt_reg_IclR_N"/>
</dbReference>
<evidence type="ECO:0000259" key="4">
    <source>
        <dbReference type="PROSITE" id="PS51077"/>
    </source>
</evidence>
<dbReference type="PROSITE" id="PS51077">
    <property type="entry name" value="HTH_ICLR"/>
    <property type="match status" value="1"/>
</dbReference>
<keyword evidence="7" id="KW-1185">Reference proteome</keyword>
<dbReference type="InterPro" id="IPR036390">
    <property type="entry name" value="WH_DNA-bd_sf"/>
</dbReference>
<dbReference type="Pfam" id="PF01614">
    <property type="entry name" value="IclR_C"/>
    <property type="match status" value="1"/>
</dbReference>
<evidence type="ECO:0000256" key="3">
    <source>
        <dbReference type="ARBA" id="ARBA00023163"/>
    </source>
</evidence>
<dbReference type="InterPro" id="IPR036388">
    <property type="entry name" value="WH-like_DNA-bd_sf"/>
</dbReference>
<dbReference type="EMBL" id="JACJID010000004">
    <property type="protein sequence ID" value="MBA8927891.1"/>
    <property type="molecule type" value="Genomic_DNA"/>
</dbReference>
<proteinExistence type="predicted"/>
<gene>
    <name evidence="6" type="ORF">BC739_005108</name>
</gene>
<organism evidence="6 7">
    <name type="scientific">Kutzneria viridogrisea</name>
    <dbReference type="NCBI Taxonomy" id="47990"/>
    <lineage>
        <taxon>Bacteria</taxon>
        <taxon>Bacillati</taxon>
        <taxon>Actinomycetota</taxon>
        <taxon>Actinomycetes</taxon>
        <taxon>Pseudonocardiales</taxon>
        <taxon>Pseudonocardiaceae</taxon>
        <taxon>Kutzneria</taxon>
    </lineage>
</organism>
<dbReference type="InterPro" id="IPR029016">
    <property type="entry name" value="GAF-like_dom_sf"/>
</dbReference>
<dbReference type="SUPFAM" id="SSF46785">
    <property type="entry name" value="Winged helix' DNA-binding domain"/>
    <property type="match status" value="1"/>
</dbReference>
<dbReference type="RefSeq" id="WP_182838623.1">
    <property type="nucleotide sequence ID" value="NZ_BAAABQ010000023.1"/>
</dbReference>
<dbReference type="PANTHER" id="PTHR30136:SF24">
    <property type="entry name" value="HTH-TYPE TRANSCRIPTIONAL REPRESSOR ALLR"/>
    <property type="match status" value="1"/>
</dbReference>
<keyword evidence="3" id="KW-0804">Transcription</keyword>
<accession>A0ABR6BMM2</accession>
<protein>
    <submittedName>
        <fullName evidence="6">IclR family KDG regulon transcriptional repressor</fullName>
    </submittedName>
</protein>
<dbReference type="Gene3D" id="3.30.450.40">
    <property type="match status" value="1"/>
</dbReference>
<feature type="domain" description="HTH iclR-type" evidence="4">
    <location>
        <begin position="8"/>
        <end position="67"/>
    </location>
</feature>
<dbReference type="Gene3D" id="1.10.10.10">
    <property type="entry name" value="Winged helix-like DNA-binding domain superfamily/Winged helix DNA-binding domain"/>
    <property type="match status" value="1"/>
</dbReference>
<dbReference type="Proteomes" id="UP000517916">
    <property type="component" value="Unassembled WGS sequence"/>
</dbReference>
<dbReference type="PANTHER" id="PTHR30136">
    <property type="entry name" value="HELIX-TURN-HELIX TRANSCRIPTIONAL REGULATOR, ICLR FAMILY"/>
    <property type="match status" value="1"/>
</dbReference>
<evidence type="ECO:0000256" key="2">
    <source>
        <dbReference type="ARBA" id="ARBA00023125"/>
    </source>
</evidence>